<dbReference type="EMBL" id="GL379789">
    <property type="protein sequence ID" value="EGT45647.1"/>
    <property type="molecule type" value="Genomic_DNA"/>
</dbReference>
<dbReference type="HOGENOM" id="CLU_1857026_0_0_1"/>
<name>G0MC37_CAEBE</name>
<reference evidence="3" key="1">
    <citation type="submission" date="2011-07" db="EMBL/GenBank/DDBJ databases">
        <authorList>
            <consortium name="Caenorhabditis brenneri Sequencing and Analysis Consortium"/>
            <person name="Wilson R.K."/>
        </authorList>
    </citation>
    <scope>NUCLEOTIDE SEQUENCE [LARGE SCALE GENOMIC DNA]</scope>
    <source>
        <strain evidence="3">PB2801</strain>
    </source>
</reference>
<sequence length="138" mass="15781">MRNTKQESVPEQCTKGKKAALSDSWDCLMKYLPRGPHNPELTKELNQMKWCMRELSNGQNVKDFIFILFYIFAYTALVVWQLHIAFQRTFRAIDAFLNILFIGLAAVPIGMSLKLPLSPVSKAHSPDIFKLHKSIGPE</sequence>
<accession>G0MC37</accession>
<evidence type="ECO:0000256" key="1">
    <source>
        <dbReference type="SAM" id="Phobius"/>
    </source>
</evidence>
<evidence type="ECO:0000313" key="2">
    <source>
        <dbReference type="EMBL" id="EGT45647.1"/>
    </source>
</evidence>
<organism evidence="3">
    <name type="scientific">Caenorhabditis brenneri</name>
    <name type="common">Nematode worm</name>
    <dbReference type="NCBI Taxonomy" id="135651"/>
    <lineage>
        <taxon>Eukaryota</taxon>
        <taxon>Metazoa</taxon>
        <taxon>Ecdysozoa</taxon>
        <taxon>Nematoda</taxon>
        <taxon>Chromadorea</taxon>
        <taxon>Rhabditida</taxon>
        <taxon>Rhabditina</taxon>
        <taxon>Rhabditomorpha</taxon>
        <taxon>Rhabditoidea</taxon>
        <taxon>Rhabditidae</taxon>
        <taxon>Peloderinae</taxon>
        <taxon>Caenorhabditis</taxon>
    </lineage>
</organism>
<dbReference type="InParanoid" id="G0MC37"/>
<keyword evidence="3" id="KW-1185">Reference proteome</keyword>
<evidence type="ECO:0000313" key="3">
    <source>
        <dbReference type="Proteomes" id="UP000008068"/>
    </source>
</evidence>
<feature type="transmembrane region" description="Helical" evidence="1">
    <location>
        <begin position="95"/>
        <end position="113"/>
    </location>
</feature>
<dbReference type="AlphaFoldDB" id="G0MC37"/>
<proteinExistence type="predicted"/>
<gene>
    <name evidence="2" type="ORF">CAEBREN_00475</name>
</gene>
<keyword evidence="1" id="KW-0472">Membrane</keyword>
<keyword evidence="1" id="KW-0812">Transmembrane</keyword>
<feature type="transmembrane region" description="Helical" evidence="1">
    <location>
        <begin position="64"/>
        <end position="83"/>
    </location>
</feature>
<protein>
    <submittedName>
        <fullName evidence="2">Uncharacterized protein</fullName>
    </submittedName>
</protein>
<dbReference type="Proteomes" id="UP000008068">
    <property type="component" value="Unassembled WGS sequence"/>
</dbReference>
<keyword evidence="1" id="KW-1133">Transmembrane helix</keyword>